<proteinExistence type="predicted"/>
<accession>A0A8J4GB33</accession>
<dbReference type="Proteomes" id="UP000722791">
    <property type="component" value="Unassembled WGS sequence"/>
</dbReference>
<keyword evidence="1" id="KW-0732">Signal</keyword>
<evidence type="ECO:0000313" key="3">
    <source>
        <dbReference type="EMBL" id="GIM03900.1"/>
    </source>
</evidence>
<gene>
    <name evidence="2" type="ORF">Vretifemale_11876</name>
    <name evidence="3" type="ORF">Vretimale_8465</name>
</gene>
<feature type="chain" id="PRO_5036433648" evidence="1">
    <location>
        <begin position="24"/>
        <end position="518"/>
    </location>
</feature>
<dbReference type="OrthoDB" id="546434at2759"/>
<dbReference type="AlphaFoldDB" id="A0A8J4GB33"/>
<evidence type="ECO:0000313" key="2">
    <source>
        <dbReference type="EMBL" id="GIL83061.1"/>
    </source>
</evidence>
<evidence type="ECO:0000256" key="1">
    <source>
        <dbReference type="SAM" id="SignalP"/>
    </source>
</evidence>
<evidence type="ECO:0000313" key="4">
    <source>
        <dbReference type="Proteomes" id="UP000722791"/>
    </source>
</evidence>
<organism evidence="3 4">
    <name type="scientific">Volvox reticuliferus</name>
    <dbReference type="NCBI Taxonomy" id="1737510"/>
    <lineage>
        <taxon>Eukaryota</taxon>
        <taxon>Viridiplantae</taxon>
        <taxon>Chlorophyta</taxon>
        <taxon>core chlorophytes</taxon>
        <taxon>Chlorophyceae</taxon>
        <taxon>CS clade</taxon>
        <taxon>Chlamydomonadales</taxon>
        <taxon>Volvocaceae</taxon>
        <taxon>Volvox</taxon>
    </lineage>
</organism>
<name>A0A8J4GB33_9CHLO</name>
<protein>
    <submittedName>
        <fullName evidence="3">Uncharacterized protein</fullName>
    </submittedName>
</protein>
<evidence type="ECO:0000313" key="5">
    <source>
        <dbReference type="Proteomes" id="UP000747110"/>
    </source>
</evidence>
<feature type="signal peptide" evidence="1">
    <location>
        <begin position="1"/>
        <end position="23"/>
    </location>
</feature>
<sequence>MPYLRFGPLKWAALLLFSAGCFAVVVTSAQLTLPTTKGLTGGWQIDFTGNVSGARFIHPINTDKDGSLVAARIASALGGLSVAATSDVRALSINPTRMADATYVEDISNYVVNQLYGTLAQAGTNPLLKKTTLVLTSVHRYGLYVAEALHARVLPLQYISFANSWQQVVNASSSATVIVGQDYDYGGLWLWNKIAAGKASTKAANVPAAYLQAMKDATNVIVVQPCDNWVYCDPVSDPQGYNCWDAINETYTGGTSGTIYLHTSLTLSGFGTGGQLYQDAKAKGTIGKASAADVKNLKQWEWGVPDSTVNNLKTIWTQTLKRSATNFKVISGGVVDMFSWTPDVWKSYLVGANKLKVRGFHWNSYWVAHTQLERMAAVLPFPSYSYYQPYWHPLDDNARSILNTMTGAPNLTTTYAANSRGFVNNIGSAYDTDGVKRAMADYGLTPGNGLAYCGVGIDAEGAAWVGWDGTTQVRAGYVEAAVALQNATLAPYTKRVWSPLVFANFTSAPSVCGAWTPY</sequence>
<dbReference type="Proteomes" id="UP000747110">
    <property type="component" value="Unassembled WGS sequence"/>
</dbReference>
<comment type="caution">
    <text evidence="3">The sequence shown here is derived from an EMBL/GenBank/DDBJ whole genome shotgun (WGS) entry which is preliminary data.</text>
</comment>
<reference evidence="3" key="1">
    <citation type="journal article" date="2021" name="Proc. Natl. Acad. Sci. U.S.A.">
        <title>Three genomes in the algal genus Volvox reveal the fate of a haploid sex-determining region after a transition to homothallism.</title>
        <authorList>
            <person name="Yamamoto K."/>
            <person name="Hamaji T."/>
            <person name="Kawai-Toyooka H."/>
            <person name="Matsuzaki R."/>
            <person name="Takahashi F."/>
            <person name="Nishimura Y."/>
            <person name="Kawachi M."/>
            <person name="Noguchi H."/>
            <person name="Minakuchi Y."/>
            <person name="Umen J.G."/>
            <person name="Toyoda A."/>
            <person name="Nozaki H."/>
        </authorList>
    </citation>
    <scope>NUCLEOTIDE SEQUENCE</scope>
    <source>
        <strain evidence="3">NIES-3785</strain>
        <strain evidence="2">NIES-3786</strain>
    </source>
</reference>
<dbReference type="PROSITE" id="PS51257">
    <property type="entry name" value="PROKAR_LIPOPROTEIN"/>
    <property type="match status" value="1"/>
</dbReference>
<keyword evidence="5" id="KW-1185">Reference proteome</keyword>
<dbReference type="EMBL" id="BNCQ01000014">
    <property type="protein sequence ID" value="GIM03900.1"/>
    <property type="molecule type" value="Genomic_DNA"/>
</dbReference>
<dbReference type="EMBL" id="BNCP01000025">
    <property type="protein sequence ID" value="GIL83061.1"/>
    <property type="molecule type" value="Genomic_DNA"/>
</dbReference>